<reference evidence="2 3" key="1">
    <citation type="submission" date="2019-06" db="EMBL/GenBank/DDBJ databases">
        <title>Draft genome sequence of Actinomyces oris CCUG 34288T.</title>
        <authorList>
            <person name="Salva-Serra F."/>
            <person name="Cardew S."/>
            <person name="Moore E."/>
        </authorList>
    </citation>
    <scope>NUCLEOTIDE SEQUENCE [LARGE SCALE GENOMIC DNA]</scope>
    <source>
        <strain evidence="2 3">CCUG 34288</strain>
    </source>
</reference>
<proteinExistence type="predicted"/>
<organism evidence="2 3">
    <name type="scientific">Actinomyces oris</name>
    <dbReference type="NCBI Taxonomy" id="544580"/>
    <lineage>
        <taxon>Bacteria</taxon>
        <taxon>Bacillati</taxon>
        <taxon>Actinomycetota</taxon>
        <taxon>Actinomycetes</taxon>
        <taxon>Actinomycetales</taxon>
        <taxon>Actinomycetaceae</taxon>
        <taxon>Actinomyces</taxon>
    </lineage>
</organism>
<dbReference type="Proteomes" id="UP000317942">
    <property type="component" value="Unassembled WGS sequence"/>
</dbReference>
<evidence type="ECO:0008006" key="4">
    <source>
        <dbReference type="Google" id="ProtNLM"/>
    </source>
</evidence>
<evidence type="ECO:0000313" key="2">
    <source>
        <dbReference type="EMBL" id="TQD63597.1"/>
    </source>
</evidence>
<feature type="region of interest" description="Disordered" evidence="1">
    <location>
        <begin position="94"/>
        <end position="114"/>
    </location>
</feature>
<evidence type="ECO:0000256" key="1">
    <source>
        <dbReference type="SAM" id="MobiDB-lite"/>
    </source>
</evidence>
<dbReference type="AlphaFoldDB" id="A0A508BQY7"/>
<comment type="caution">
    <text evidence="2">The sequence shown here is derived from an EMBL/GenBank/DDBJ whole genome shotgun (WGS) entry which is preliminary data.</text>
</comment>
<name>A0A508BQY7_9ACTO</name>
<protein>
    <recommendedName>
        <fullName evidence="4">Helix-turn-helix domain containing protein</fullName>
    </recommendedName>
</protein>
<accession>A0A508BQY7</accession>
<gene>
    <name evidence="2" type="ORF">FK267_02935</name>
</gene>
<sequence>MTQTLLTDAEVDQLIAAYEAGATLRGLAKQLHINRLTAAAHLARRGVPVRRAGLDSVQAKEAARLYQAGWTLVQLGRRFEFDVQTARRTIARQGVTIRPVGRPRRRDTKCSSAA</sequence>
<dbReference type="EMBL" id="VICC01000001">
    <property type="protein sequence ID" value="TQD63597.1"/>
    <property type="molecule type" value="Genomic_DNA"/>
</dbReference>
<evidence type="ECO:0000313" key="3">
    <source>
        <dbReference type="Proteomes" id="UP000317942"/>
    </source>
</evidence>
<dbReference type="Gene3D" id="1.10.10.60">
    <property type="entry name" value="Homeodomain-like"/>
    <property type="match status" value="1"/>
</dbReference>